<accession>A0ABP7MMM2</accession>
<sequence length="238" mass="25319">MPLSRLSLIPGNDEDRLRALSRYEIVGTAPEGLFDELTTLTAKLFGAPIALVSLVAEGSVWLKAQFGLPGVRQVARTQSLCSVAVLHDEVTVFEDLQARPCALVEPQALQALNLQFYAGQPLRTPEGFNIGALCVIDRKARTFSADEQALLQHLAATVMLLLELRLAGLTQAQPASSREQAQLTIPALIHSLTLLAEIGSTGSAVDAWGNAVATAAIHQEAGHLTGLLNRTLTEVLAG</sequence>
<evidence type="ECO:0000313" key="2">
    <source>
        <dbReference type="EMBL" id="GAA3924664.1"/>
    </source>
</evidence>
<comment type="caution">
    <text evidence="2">The sequence shown here is derived from an EMBL/GenBank/DDBJ whole genome shotgun (WGS) entry which is preliminary data.</text>
</comment>
<dbReference type="EMBL" id="BAABDH010000016">
    <property type="protein sequence ID" value="GAA3924664.1"/>
    <property type="molecule type" value="Genomic_DNA"/>
</dbReference>
<dbReference type="PANTHER" id="PTHR43102:SF2">
    <property type="entry name" value="GAF DOMAIN-CONTAINING PROTEIN"/>
    <property type="match status" value="1"/>
</dbReference>
<dbReference type="Proteomes" id="UP001499909">
    <property type="component" value="Unassembled WGS sequence"/>
</dbReference>
<evidence type="ECO:0000259" key="1">
    <source>
        <dbReference type="SMART" id="SM00065"/>
    </source>
</evidence>
<evidence type="ECO:0000313" key="3">
    <source>
        <dbReference type="Proteomes" id="UP001499909"/>
    </source>
</evidence>
<dbReference type="Pfam" id="PF01590">
    <property type="entry name" value="GAF"/>
    <property type="match status" value="1"/>
</dbReference>
<organism evidence="2 3">
    <name type="scientific">Hymenobacter algoricola</name>
    <dbReference type="NCBI Taxonomy" id="486267"/>
    <lineage>
        <taxon>Bacteria</taxon>
        <taxon>Pseudomonadati</taxon>
        <taxon>Bacteroidota</taxon>
        <taxon>Cytophagia</taxon>
        <taxon>Cytophagales</taxon>
        <taxon>Hymenobacteraceae</taxon>
        <taxon>Hymenobacter</taxon>
    </lineage>
</organism>
<proteinExistence type="predicted"/>
<dbReference type="InterPro" id="IPR003018">
    <property type="entry name" value="GAF"/>
</dbReference>
<dbReference type="RefSeq" id="WP_345110539.1">
    <property type="nucleotide sequence ID" value="NZ_BAABDH010000016.1"/>
</dbReference>
<name>A0ABP7MMM2_9BACT</name>
<dbReference type="Gene3D" id="3.30.450.40">
    <property type="match status" value="1"/>
</dbReference>
<feature type="domain" description="GAF" evidence="1">
    <location>
        <begin position="29"/>
        <end position="173"/>
    </location>
</feature>
<dbReference type="SUPFAM" id="SSF55781">
    <property type="entry name" value="GAF domain-like"/>
    <property type="match status" value="1"/>
</dbReference>
<protein>
    <recommendedName>
        <fullName evidence="1">GAF domain-containing protein</fullName>
    </recommendedName>
</protein>
<dbReference type="SMART" id="SM00065">
    <property type="entry name" value="GAF"/>
    <property type="match status" value="1"/>
</dbReference>
<keyword evidence="3" id="KW-1185">Reference proteome</keyword>
<reference evidence="3" key="1">
    <citation type="journal article" date="2019" name="Int. J. Syst. Evol. Microbiol.">
        <title>The Global Catalogue of Microorganisms (GCM) 10K type strain sequencing project: providing services to taxonomists for standard genome sequencing and annotation.</title>
        <authorList>
            <consortium name="The Broad Institute Genomics Platform"/>
            <consortium name="The Broad Institute Genome Sequencing Center for Infectious Disease"/>
            <person name="Wu L."/>
            <person name="Ma J."/>
        </authorList>
    </citation>
    <scope>NUCLEOTIDE SEQUENCE [LARGE SCALE GENOMIC DNA]</scope>
    <source>
        <strain evidence="3">JCM 17214</strain>
    </source>
</reference>
<gene>
    <name evidence="2" type="ORF">GCM10022406_08460</name>
</gene>
<dbReference type="InterPro" id="IPR029016">
    <property type="entry name" value="GAF-like_dom_sf"/>
</dbReference>
<dbReference type="PANTHER" id="PTHR43102">
    <property type="entry name" value="SLR1143 PROTEIN"/>
    <property type="match status" value="1"/>
</dbReference>